<keyword evidence="4" id="KW-1185">Reference proteome</keyword>
<comment type="caution">
    <text evidence="3">The sequence shown here is derived from an EMBL/GenBank/DDBJ whole genome shotgun (WGS) entry which is preliminary data.</text>
</comment>
<reference evidence="3 4" key="1">
    <citation type="journal article" date="2013" name="ISME J.">
        <title>Metabolic model for the filamentous 'Candidatus Microthrix parvicella' based on genomic and metagenomic analyses.</title>
        <authorList>
            <person name="Jon McIlroy S."/>
            <person name="Kristiansen R."/>
            <person name="Albertsen M."/>
            <person name="Michael Karst S."/>
            <person name="Rossetti S."/>
            <person name="Lund Nielsen J."/>
            <person name="Tandoi V."/>
            <person name="James Seviour R."/>
            <person name="Nielsen P.H."/>
        </authorList>
    </citation>
    <scope>NUCLEOTIDE SEQUENCE [LARGE SCALE GENOMIC DNA]</scope>
    <source>
        <strain evidence="3 4">RN1</strain>
    </source>
</reference>
<evidence type="ECO:0000256" key="1">
    <source>
        <dbReference type="SAM" id="MobiDB-lite"/>
    </source>
</evidence>
<proteinExistence type="predicted"/>
<organism evidence="3 4">
    <name type="scientific">Candidatus Neomicrothrix parvicella RN1</name>
    <dbReference type="NCBI Taxonomy" id="1229780"/>
    <lineage>
        <taxon>Bacteria</taxon>
        <taxon>Bacillati</taxon>
        <taxon>Actinomycetota</taxon>
        <taxon>Acidimicrobiia</taxon>
        <taxon>Acidimicrobiales</taxon>
        <taxon>Microthrixaceae</taxon>
        <taxon>Candidatus Neomicrothrix</taxon>
    </lineage>
</organism>
<dbReference type="InterPro" id="IPR011042">
    <property type="entry name" value="6-blade_b-propeller_TolB-like"/>
</dbReference>
<gene>
    <name evidence="3" type="ORF">BN381_10102</name>
</gene>
<dbReference type="eggNOG" id="ENOG5034CFG">
    <property type="taxonomic scope" value="Bacteria"/>
</dbReference>
<evidence type="ECO:0000313" key="4">
    <source>
        <dbReference type="Proteomes" id="UP000018291"/>
    </source>
</evidence>
<dbReference type="AlphaFoldDB" id="R4YY76"/>
<dbReference type="EMBL" id="CANL01000001">
    <property type="protein sequence ID" value="CCM61871.1"/>
    <property type="molecule type" value="Genomic_DNA"/>
</dbReference>
<feature type="domain" description="Glucose/Sorbosone dehydrogenase" evidence="2">
    <location>
        <begin position="39"/>
        <end position="206"/>
    </location>
</feature>
<dbReference type="InterPro" id="IPR012938">
    <property type="entry name" value="Glc/Sorbosone_DH"/>
</dbReference>
<dbReference type="Proteomes" id="UP000018291">
    <property type="component" value="Unassembled WGS sequence"/>
</dbReference>
<evidence type="ECO:0000313" key="3">
    <source>
        <dbReference type="EMBL" id="CCM61871.1"/>
    </source>
</evidence>
<evidence type="ECO:0000259" key="2">
    <source>
        <dbReference type="Pfam" id="PF07995"/>
    </source>
</evidence>
<dbReference type="Pfam" id="PF07995">
    <property type="entry name" value="GSDH"/>
    <property type="match status" value="1"/>
</dbReference>
<dbReference type="HOGENOM" id="CLU_905156_0_0_11"/>
<dbReference type="SUPFAM" id="SSF101898">
    <property type="entry name" value="NHL repeat"/>
    <property type="match status" value="1"/>
</dbReference>
<feature type="region of interest" description="Disordered" evidence="1">
    <location>
        <begin position="1"/>
        <end position="23"/>
    </location>
</feature>
<dbReference type="STRING" id="1229780.BN381_10102"/>
<protein>
    <recommendedName>
        <fullName evidence="2">Glucose/Sorbosone dehydrogenase domain-containing protein</fullName>
    </recommendedName>
</protein>
<accession>R4YY76</accession>
<dbReference type="Gene3D" id="2.120.10.30">
    <property type="entry name" value="TolB, C-terminal domain"/>
    <property type="match status" value="1"/>
</dbReference>
<sequence>MVGGCASDSVKAGPANETTPEVVDAPVTEVARFSAPSATALAVRPDGTLLVGERLTGRIFSADPDSATTSNLATVKDLDTGMTQGGLLGLALTSEGGILVSYTSPDGHIVIDQTDASARNFTRRWDGPKTAERANGGRLAVLGGDTHDQNTLIIGIGDLLDPAKTPRPDTANGKLLRIDEEGGAGPWASGFNNPFALGSDETNTIWVADNSPGEQPERLLRVTAARAEVVASWVDTRVPSGLAVTDDGALAICYYQTGDLMLVDPDDPQGGTGPRVADDCRYGVVSLGDGRLAYSTEREVVVVDTDG</sequence>
<name>R4YY76_9ACTN</name>